<name>A0A109RES1_9LACT</name>
<keyword evidence="6 9" id="KW-0061">Asparagine biosynthesis</keyword>
<evidence type="ECO:0000313" key="14">
    <source>
        <dbReference type="EMBL" id="PKZ21526.1"/>
    </source>
</evidence>
<proteinExistence type="inferred from homology"/>
<evidence type="ECO:0000256" key="6">
    <source>
        <dbReference type="ARBA" id="ARBA00022888"/>
    </source>
</evidence>
<dbReference type="InterPro" id="IPR029055">
    <property type="entry name" value="Ntn_hydrolases_N"/>
</dbReference>
<dbReference type="CDD" id="cd01991">
    <property type="entry name" value="Asn_synthase_B_C"/>
    <property type="match status" value="1"/>
</dbReference>
<feature type="domain" description="Glutamine amidotransferase type-2" evidence="12">
    <location>
        <begin position="2"/>
        <end position="217"/>
    </location>
</feature>
<dbReference type="PANTHER" id="PTHR43284">
    <property type="entry name" value="ASPARAGINE SYNTHETASE (GLUTAMINE-HYDROLYZING)"/>
    <property type="match status" value="1"/>
</dbReference>
<dbReference type="InterPro" id="IPR017932">
    <property type="entry name" value="GATase_2_dom"/>
</dbReference>
<dbReference type="EMBL" id="CP014160">
    <property type="protein sequence ID" value="AMB93745.1"/>
    <property type="molecule type" value="Genomic_DNA"/>
</dbReference>
<keyword evidence="4 10" id="KW-0547">Nucleotide-binding</keyword>
<evidence type="ECO:0000256" key="10">
    <source>
        <dbReference type="PIRSR" id="PIRSR001589-2"/>
    </source>
</evidence>
<comment type="catalytic activity">
    <reaction evidence="8">
        <text>L-aspartate + L-glutamine + ATP + H2O = L-asparagine + L-glutamate + AMP + diphosphate + H(+)</text>
        <dbReference type="Rhea" id="RHEA:12228"/>
        <dbReference type="ChEBI" id="CHEBI:15377"/>
        <dbReference type="ChEBI" id="CHEBI:15378"/>
        <dbReference type="ChEBI" id="CHEBI:29985"/>
        <dbReference type="ChEBI" id="CHEBI:29991"/>
        <dbReference type="ChEBI" id="CHEBI:30616"/>
        <dbReference type="ChEBI" id="CHEBI:33019"/>
        <dbReference type="ChEBI" id="CHEBI:58048"/>
        <dbReference type="ChEBI" id="CHEBI:58359"/>
        <dbReference type="ChEBI" id="CHEBI:456215"/>
        <dbReference type="EC" id="6.3.5.4"/>
    </reaction>
</comment>
<reference evidence="13 15" key="1">
    <citation type="journal article" date="2016" name="Genome Announc.">
        <title>Complete Genome Sequences of Aerococcus christensenii CCUG 28831T, Aerococcus sanguinicola CCUG 43001T, Aerococcus urinae CCUG 36881T, Aerococcus urinaeequi CCUG 28094T, Aerococcus urinaehominis CCUG 42038 BT, and Aerococcus viridans CCUG 4311T.</title>
        <authorList>
            <person name="Carkaci D."/>
            <person name="Dargis R."/>
            <person name="Nielsen X.C."/>
            <person name="Skovgaard O."/>
            <person name="Fuursted K."/>
            <person name="Christensen J.J."/>
        </authorList>
    </citation>
    <scope>NUCLEOTIDE SEQUENCE [LARGE SCALE GENOMIC DNA]</scope>
    <source>
        <strain evidence="13 15">CCUG43001</strain>
    </source>
</reference>
<dbReference type="RefSeq" id="WP_067972793.1">
    <property type="nucleotide sequence ID" value="NZ_CAJHKM010000004.1"/>
</dbReference>
<evidence type="ECO:0000256" key="5">
    <source>
        <dbReference type="ARBA" id="ARBA00022840"/>
    </source>
</evidence>
<reference evidence="14 16" key="3">
    <citation type="submission" date="2017-12" db="EMBL/GenBank/DDBJ databases">
        <title>Phylogenetic diversity of female urinary microbiome.</title>
        <authorList>
            <person name="Thomas-White K."/>
            <person name="Wolfe A.J."/>
        </authorList>
    </citation>
    <scope>NUCLEOTIDE SEQUENCE [LARGE SCALE GENOMIC DNA]</scope>
    <source>
        <strain evidence="14 16">UMB0139</strain>
    </source>
</reference>
<organism evidence="13 15">
    <name type="scientific">Aerococcus sanguinicola</name>
    <dbReference type="NCBI Taxonomy" id="119206"/>
    <lineage>
        <taxon>Bacteria</taxon>
        <taxon>Bacillati</taxon>
        <taxon>Bacillota</taxon>
        <taxon>Bacilli</taxon>
        <taxon>Lactobacillales</taxon>
        <taxon>Aerococcaceae</taxon>
        <taxon>Aerococcus</taxon>
    </lineage>
</organism>
<dbReference type="Pfam" id="PF13537">
    <property type="entry name" value="GATase_7"/>
    <property type="match status" value="1"/>
</dbReference>
<evidence type="ECO:0000256" key="4">
    <source>
        <dbReference type="ARBA" id="ARBA00022741"/>
    </source>
</evidence>
<feature type="binding site" evidence="10">
    <location>
        <position position="291"/>
    </location>
    <ligand>
        <name>ATP</name>
        <dbReference type="ChEBI" id="CHEBI:30616"/>
    </ligand>
</feature>
<dbReference type="InterPro" id="IPR033738">
    <property type="entry name" value="AsnB_N"/>
</dbReference>
<dbReference type="KEGG" id="asan:AWM72_02750"/>
<feature type="binding site" evidence="10">
    <location>
        <begin position="366"/>
        <end position="367"/>
    </location>
    <ligand>
        <name>ATP</name>
        <dbReference type="ChEBI" id="CHEBI:30616"/>
    </ligand>
</feature>
<keyword evidence="9" id="KW-0028">Amino-acid biosynthesis</keyword>
<dbReference type="CDD" id="cd00712">
    <property type="entry name" value="AsnB"/>
    <property type="match status" value="1"/>
</dbReference>
<evidence type="ECO:0000256" key="9">
    <source>
        <dbReference type="PIRSR" id="PIRSR001589-1"/>
    </source>
</evidence>
<feature type="active site" description="For GATase activity" evidence="9">
    <location>
        <position position="2"/>
    </location>
</feature>
<dbReference type="GO" id="GO:0006529">
    <property type="term" value="P:asparagine biosynthetic process"/>
    <property type="evidence" value="ECO:0007669"/>
    <property type="project" value="UniProtKB-KW"/>
</dbReference>
<dbReference type="EC" id="6.3.5.4" evidence="3"/>
<evidence type="ECO:0000256" key="11">
    <source>
        <dbReference type="PIRSR" id="PIRSR001589-3"/>
    </source>
</evidence>
<reference evidence="15" key="2">
    <citation type="submission" date="2016-01" db="EMBL/GenBank/DDBJ databases">
        <title>Six Aerococcus type strain genome sequencing and assembly using PacBio and Illumina Hiseq.</title>
        <authorList>
            <person name="Carkaci D."/>
            <person name="Dargis R."/>
            <person name="Nielsen X.C."/>
            <person name="Skovgaard O."/>
            <person name="Fuursted K."/>
            <person name="Christensen J.J."/>
        </authorList>
    </citation>
    <scope>NUCLEOTIDE SEQUENCE [LARGE SCALE GENOMIC DNA]</scope>
    <source>
        <strain evidence="15">CCUG43001</strain>
    </source>
</reference>
<evidence type="ECO:0000313" key="13">
    <source>
        <dbReference type="EMBL" id="AMB93745.1"/>
    </source>
</evidence>
<comment type="pathway">
    <text evidence="1">Amino-acid biosynthesis; L-asparagine biosynthesis; L-asparagine from L-aspartate (L-Gln route): step 1/1.</text>
</comment>
<keyword evidence="7 9" id="KW-0315">Glutamine amidotransferase</keyword>
<dbReference type="GO" id="GO:0005524">
    <property type="term" value="F:ATP binding"/>
    <property type="evidence" value="ECO:0007669"/>
    <property type="project" value="UniProtKB-KW"/>
</dbReference>
<evidence type="ECO:0000256" key="7">
    <source>
        <dbReference type="ARBA" id="ARBA00022962"/>
    </source>
</evidence>
<accession>A0A109RES1</accession>
<dbReference type="GO" id="GO:0005829">
    <property type="term" value="C:cytosol"/>
    <property type="evidence" value="ECO:0007669"/>
    <property type="project" value="TreeGrafter"/>
</dbReference>
<dbReference type="InterPro" id="IPR051786">
    <property type="entry name" value="ASN_synthetase/amidase"/>
</dbReference>
<dbReference type="Proteomes" id="UP000234239">
    <property type="component" value="Unassembled WGS sequence"/>
</dbReference>
<feature type="site" description="Important for beta-aspartyl-AMP intermediate formation" evidence="11">
    <location>
        <position position="368"/>
    </location>
</feature>
<evidence type="ECO:0000259" key="12">
    <source>
        <dbReference type="PROSITE" id="PS51278"/>
    </source>
</evidence>
<dbReference type="GO" id="GO:0004066">
    <property type="term" value="F:asparagine synthase (glutamine-hydrolyzing) activity"/>
    <property type="evidence" value="ECO:0007669"/>
    <property type="project" value="UniProtKB-EC"/>
</dbReference>
<dbReference type="AlphaFoldDB" id="A0A109RES1"/>
<dbReference type="InterPro" id="IPR014729">
    <property type="entry name" value="Rossmann-like_a/b/a_fold"/>
</dbReference>
<dbReference type="InterPro" id="IPR006426">
    <property type="entry name" value="Asn_synth_AEB"/>
</dbReference>
<dbReference type="Gene3D" id="3.40.50.620">
    <property type="entry name" value="HUPs"/>
    <property type="match status" value="2"/>
</dbReference>
<protein>
    <recommendedName>
        <fullName evidence="3">asparagine synthase (glutamine-hydrolyzing)</fullName>
        <ecNumber evidence="3">6.3.5.4</ecNumber>
    </recommendedName>
</protein>
<dbReference type="SUPFAM" id="SSF52402">
    <property type="entry name" value="Adenine nucleotide alpha hydrolases-like"/>
    <property type="match status" value="1"/>
</dbReference>
<dbReference type="InterPro" id="IPR001962">
    <property type="entry name" value="Asn_synthase"/>
</dbReference>
<evidence type="ECO:0000256" key="3">
    <source>
        <dbReference type="ARBA" id="ARBA00012737"/>
    </source>
</evidence>
<evidence type="ECO:0000256" key="8">
    <source>
        <dbReference type="ARBA" id="ARBA00048741"/>
    </source>
</evidence>
<keyword evidence="15" id="KW-1185">Reference proteome</keyword>
<comment type="similarity">
    <text evidence="2">Belongs to the asparagine synthetase family.</text>
</comment>
<sequence length="639" mass="73478">MCGFVGYIYGADRKLENDKEILDAMMERIVHRGPNSAGVYTDDDISLGFRRLSIIDLSDCGNQPFYSRDGRYVMVFNGEIYNYKTLRKDLKAKGYEFISETDSEVIIRGFEEYGEDIVGKLRGMFAFCIWDTQEKRALLARDGFGIKPLYYTDYTTDGSLLFGSEIKSFLDHPNFIKALNKEAIQPFLTFQYNPLDETFFKGVYKLEPAHYMLYQNGKMKTVKYWDKAFHDETSEPAQEDIDYYVEKIKASIDESVELHAMSDVKVGSFLSGGVDSSLVTALLEPQQSFSVGFKEYEDMFNETVHAQKLSEQLGIENKSRYISGQQAFDNLEDIIYYLDEPDANYSIVPLYFLNQLAAENVTVVLSGEGADELFGGYEWYQPSHIEKDYYNKLPLGMRRFINRLLPSGQKPSRLKQLAERSVTPVEEKFIGQALVFPDAQAHAILNEKYRSNQTSTDICAPYYAQVAGQSDLQKMQYLDLNVWMPGDILLKADKMSMAHSLELRVPFLDKEVMEMAKGIPDEYRTTAKQTKVALRKAAEDVLPEEWAKRKKLGFPTPIRHWLREEPFYSNIKAMFESDLAAEFFDQETLLQLLEDHRQEKADLGHQIYAVYVFLLWYTIYFIKDQGACKTLAPETADIA</sequence>
<evidence type="ECO:0000313" key="16">
    <source>
        <dbReference type="Proteomes" id="UP000234239"/>
    </source>
</evidence>
<dbReference type="EMBL" id="PKGY01000003">
    <property type="protein sequence ID" value="PKZ21526.1"/>
    <property type="molecule type" value="Genomic_DNA"/>
</dbReference>
<dbReference type="SUPFAM" id="SSF56235">
    <property type="entry name" value="N-terminal nucleophile aminohydrolases (Ntn hydrolases)"/>
    <property type="match status" value="1"/>
</dbReference>
<dbReference type="PIRSF" id="PIRSF001589">
    <property type="entry name" value="Asn_synthetase_glu-h"/>
    <property type="match status" value="1"/>
</dbReference>
<feature type="binding site" evidence="10">
    <location>
        <position position="102"/>
    </location>
    <ligand>
        <name>L-glutamine</name>
        <dbReference type="ChEBI" id="CHEBI:58359"/>
    </ligand>
</feature>
<dbReference type="NCBIfam" id="TIGR01536">
    <property type="entry name" value="asn_synth_AEB"/>
    <property type="match status" value="1"/>
</dbReference>
<dbReference type="PANTHER" id="PTHR43284:SF1">
    <property type="entry name" value="ASPARAGINE SYNTHETASE"/>
    <property type="match status" value="1"/>
</dbReference>
<dbReference type="Gene3D" id="3.60.20.10">
    <property type="entry name" value="Glutamine Phosphoribosylpyrophosphate, subunit 1, domain 1"/>
    <property type="match status" value="1"/>
</dbReference>
<evidence type="ECO:0000256" key="1">
    <source>
        <dbReference type="ARBA" id="ARBA00005187"/>
    </source>
</evidence>
<dbReference type="Proteomes" id="UP000069912">
    <property type="component" value="Chromosome"/>
</dbReference>
<dbReference type="Pfam" id="PF00733">
    <property type="entry name" value="Asn_synthase"/>
    <property type="match status" value="1"/>
</dbReference>
<dbReference type="PROSITE" id="PS51278">
    <property type="entry name" value="GATASE_TYPE_2"/>
    <property type="match status" value="1"/>
</dbReference>
<evidence type="ECO:0000256" key="2">
    <source>
        <dbReference type="ARBA" id="ARBA00005752"/>
    </source>
</evidence>
<gene>
    <name evidence="14" type="primary">asnB</name>
    <name evidence="13" type="ORF">AWM72_02750</name>
    <name evidence="14" type="ORF">CYJ28_06345</name>
</gene>
<evidence type="ECO:0000313" key="15">
    <source>
        <dbReference type="Proteomes" id="UP000069912"/>
    </source>
</evidence>
<dbReference type="OrthoDB" id="9763290at2"/>
<dbReference type="GeneID" id="92902986"/>
<keyword evidence="5 10" id="KW-0067">ATP-binding</keyword>